<dbReference type="SUPFAM" id="SSF52540">
    <property type="entry name" value="P-loop containing nucleoside triphosphate hydrolases"/>
    <property type="match status" value="1"/>
</dbReference>
<accession>B8HXV8</accession>
<evidence type="ECO:0000313" key="1">
    <source>
        <dbReference type="EMBL" id="ACL43397.1"/>
    </source>
</evidence>
<dbReference type="eggNOG" id="COG0210">
    <property type="taxonomic scope" value="Bacteria"/>
</dbReference>
<evidence type="ECO:0008006" key="2">
    <source>
        <dbReference type="Google" id="ProtNLM"/>
    </source>
</evidence>
<dbReference type="OrthoDB" id="445799at2"/>
<protein>
    <recommendedName>
        <fullName evidence="2">Cyanobacterial membrane protein, in cluster with PxcA</fullName>
    </recommendedName>
</protein>
<gene>
    <name evidence="1" type="ordered locus">Cyan7425_1011</name>
</gene>
<dbReference type="HOGENOM" id="CLU_388705_0_0_3"/>
<organism evidence="1">
    <name type="scientific">Cyanothece sp. (strain PCC 7425 / ATCC 29141)</name>
    <dbReference type="NCBI Taxonomy" id="395961"/>
    <lineage>
        <taxon>Bacteria</taxon>
        <taxon>Bacillati</taxon>
        <taxon>Cyanobacteriota</taxon>
        <taxon>Cyanophyceae</taxon>
        <taxon>Gomontiellales</taxon>
        <taxon>Cyanothecaceae</taxon>
        <taxon>Cyanothece</taxon>
    </lineage>
</organism>
<dbReference type="KEGG" id="cyn:Cyan7425_1011"/>
<proteinExistence type="predicted"/>
<dbReference type="STRING" id="395961.Cyan7425_1011"/>
<dbReference type="AlphaFoldDB" id="B8HXV8"/>
<name>B8HXV8_CYAP4</name>
<dbReference type="InterPro" id="IPR027417">
    <property type="entry name" value="P-loop_NTPase"/>
</dbReference>
<dbReference type="EMBL" id="CP001344">
    <property type="protein sequence ID" value="ACL43397.1"/>
    <property type="molecule type" value="Genomic_DNA"/>
</dbReference>
<reference evidence="1" key="1">
    <citation type="submission" date="2009-01" db="EMBL/GenBank/DDBJ databases">
        <title>Complete sequence of chromosome Cyanothece sp. PCC 7425.</title>
        <authorList>
            <consortium name="US DOE Joint Genome Institute"/>
            <person name="Lucas S."/>
            <person name="Copeland A."/>
            <person name="Lapidus A."/>
            <person name="Glavina del Rio T."/>
            <person name="Dalin E."/>
            <person name="Tice H."/>
            <person name="Bruce D."/>
            <person name="Goodwin L."/>
            <person name="Pitluck S."/>
            <person name="Sims D."/>
            <person name="Meineke L."/>
            <person name="Brettin T."/>
            <person name="Detter J.C."/>
            <person name="Han C."/>
            <person name="Larimer F."/>
            <person name="Land M."/>
            <person name="Hauser L."/>
            <person name="Kyrpides N."/>
            <person name="Ovchinnikova G."/>
            <person name="Liberton M."/>
            <person name="Stoeckel J."/>
            <person name="Banerjee A."/>
            <person name="Singh A."/>
            <person name="Page L."/>
            <person name="Sato H."/>
            <person name="Zhao L."/>
            <person name="Sherman L."/>
            <person name="Pakrasi H."/>
            <person name="Richardson P."/>
        </authorList>
    </citation>
    <scope>NUCLEOTIDE SEQUENCE</scope>
    <source>
        <strain evidence="1">PCC 7425</strain>
    </source>
</reference>
<sequence>MKTSLWIIGNARAGKTARLIAQLQQWQSQETQAAGRGHRPFRGSSAILVFAATADNRAGLLERLTLATGGQPRLHSTTPLAFFEDEVMLFWPLLTQRLSLAANFPLRLRPETEQELATRCWQSYLDRGCWQIEGVSRPRMVRRGLDLLQLAAFAGTPIEDLSLLLAEGESEPPLHPDLWPTLTEMLLGWRDWCLQRGLLTYGILTELYWRYLLPQPDYQTHLHQRYRAVLADDVDNYPAIARDLFECLLEQGAVGLFTFNPKGSIRWGLGADPDYLAGLSLRCQVEELTTQPESLLDGGMMAELEDLYQGAIEVPTTFQSIQTVSRSQLLRQIAKVILTAVQSGQVEPQEIAIIGPGLDAITRYSLTEMLQRQGIGVEALNDQRPLNSSALIRSLLTLLALIYPGCGRLVEREQVAELLVILSGLPAAIDQPAQSKIDPVRAGLLADHCFQPHPDHPQLLPITQFPRWDRLGYVSTITYTDLQQWIEQQRRDFSASTQPYLTLSPVFVLDRAIQKFLWPNNLSRDQLATLRALMETAQHYWTVHTRLAQNQPMELQAIVSDFIHLLRSGTITANPFPLSGPSRSQRGITLASTFQYRNAHLTHRWHFWLDVGGPLWQGGGSVVLWGAPLLLKYPQLHFQPTPEQNQEQLRRLLLDLCSRVQERVYLCHSDLAVTGQEQAGPLLTLVDASLPLAV</sequence>